<evidence type="ECO:0000313" key="1">
    <source>
        <dbReference type="EMBL" id="KAI7838955.1"/>
    </source>
</evidence>
<dbReference type="EMBL" id="JADXDR010000111">
    <property type="protein sequence ID" value="KAI7838955.1"/>
    <property type="molecule type" value="Genomic_DNA"/>
</dbReference>
<sequence length="225" mass="23194">MQAARSLGLAPQGRPAARLCARSSSFLALQHQRLSPVGLGAATVRRRCAVRVAASAAQPLLRAAAPLGRLAVRALPANLLAAAFAAARSGRMNPWIMAGLLVYCVGVTIYATNTRRQVELATASAAGTIDAADTSASLASTTTSLTSASLASVDVADASGQTQAAGEDKKKERSEVCKVCGGTGQVSYENHMQAYDGTVCPCCLGKGRVKRYQGNLISALLSFDP</sequence>
<reference evidence="1" key="1">
    <citation type="submission" date="2020-11" db="EMBL/GenBank/DDBJ databases">
        <title>Chlorella ohadii genome sequencing and assembly.</title>
        <authorList>
            <person name="Murik O."/>
            <person name="Treves H."/>
            <person name="Kedem I."/>
            <person name="Shotland Y."/>
            <person name="Kaplan A."/>
        </authorList>
    </citation>
    <scope>NUCLEOTIDE SEQUENCE</scope>
    <source>
        <strain evidence="1">1</strain>
    </source>
</reference>
<proteinExistence type="predicted"/>
<protein>
    <submittedName>
        <fullName evidence="1">Uncharacterized protein</fullName>
    </submittedName>
</protein>
<accession>A0AAD5H3L7</accession>
<keyword evidence="2" id="KW-1185">Reference proteome</keyword>
<comment type="caution">
    <text evidence="1">The sequence shown here is derived from an EMBL/GenBank/DDBJ whole genome shotgun (WGS) entry which is preliminary data.</text>
</comment>
<gene>
    <name evidence="1" type="ORF">COHA_007275</name>
</gene>
<evidence type="ECO:0000313" key="2">
    <source>
        <dbReference type="Proteomes" id="UP001205105"/>
    </source>
</evidence>
<organism evidence="1 2">
    <name type="scientific">Chlorella ohadii</name>
    <dbReference type="NCBI Taxonomy" id="2649997"/>
    <lineage>
        <taxon>Eukaryota</taxon>
        <taxon>Viridiplantae</taxon>
        <taxon>Chlorophyta</taxon>
        <taxon>core chlorophytes</taxon>
        <taxon>Trebouxiophyceae</taxon>
        <taxon>Chlorellales</taxon>
        <taxon>Chlorellaceae</taxon>
        <taxon>Chlorella clade</taxon>
        <taxon>Chlorella</taxon>
    </lineage>
</organism>
<dbReference type="Proteomes" id="UP001205105">
    <property type="component" value="Unassembled WGS sequence"/>
</dbReference>
<dbReference type="AlphaFoldDB" id="A0AAD5H3L7"/>
<name>A0AAD5H3L7_9CHLO</name>